<accession>A0AB39T476</accession>
<feature type="compositionally biased region" description="Polar residues" evidence="1">
    <location>
        <begin position="18"/>
        <end position="34"/>
    </location>
</feature>
<name>A0AB39T476_9ACTN</name>
<sequence length="66" mass="6911">MFDETHTTEETGGDTPRRSTAGQLRLQLPQQSAPVQRGKHPEGWDADGGAAASGLLGSLLGDIIPI</sequence>
<proteinExistence type="predicted"/>
<organism evidence="2">
    <name type="scientific">Streptomyces sp. R44</name>
    <dbReference type="NCBI Taxonomy" id="3238633"/>
    <lineage>
        <taxon>Bacteria</taxon>
        <taxon>Bacillati</taxon>
        <taxon>Actinomycetota</taxon>
        <taxon>Actinomycetes</taxon>
        <taxon>Kitasatosporales</taxon>
        <taxon>Streptomycetaceae</taxon>
        <taxon>Streptomyces</taxon>
    </lineage>
</organism>
<protein>
    <submittedName>
        <fullName evidence="2">Uncharacterized protein</fullName>
    </submittedName>
</protein>
<feature type="region of interest" description="Disordered" evidence="1">
    <location>
        <begin position="1"/>
        <end position="52"/>
    </location>
</feature>
<reference evidence="2" key="1">
    <citation type="submission" date="2024-07" db="EMBL/GenBank/DDBJ databases">
        <authorList>
            <person name="Yu S.T."/>
        </authorList>
    </citation>
    <scope>NUCLEOTIDE SEQUENCE</scope>
    <source>
        <strain evidence="2">R44</strain>
    </source>
</reference>
<gene>
    <name evidence="2" type="ORF">AB5J54_22290</name>
</gene>
<dbReference type="RefSeq" id="WP_369145662.1">
    <property type="nucleotide sequence ID" value="NZ_CP163444.1"/>
</dbReference>
<evidence type="ECO:0000256" key="1">
    <source>
        <dbReference type="SAM" id="MobiDB-lite"/>
    </source>
</evidence>
<evidence type="ECO:0000313" key="2">
    <source>
        <dbReference type="EMBL" id="XDQ73056.1"/>
    </source>
</evidence>
<dbReference type="EMBL" id="CP163444">
    <property type="protein sequence ID" value="XDQ73056.1"/>
    <property type="molecule type" value="Genomic_DNA"/>
</dbReference>
<dbReference type="AlphaFoldDB" id="A0AB39T476"/>